<evidence type="ECO:0000256" key="1">
    <source>
        <dbReference type="ARBA" id="ARBA00003761"/>
    </source>
</evidence>
<gene>
    <name evidence="4" type="ORF">BSQ33_20575</name>
</gene>
<dbReference type="Pfam" id="PF00364">
    <property type="entry name" value="Biotin_lipoyl"/>
    <property type="match status" value="1"/>
</dbReference>
<dbReference type="KEGG" id="vga:BSQ33_20575"/>
<dbReference type="AlphaFoldDB" id="A0A1Z2SLS4"/>
<reference evidence="4 5" key="1">
    <citation type="submission" date="2016-12" db="EMBL/GenBank/DDBJ databases">
        <authorList>
            <person name="Song W.-J."/>
            <person name="Kurnit D.M."/>
        </authorList>
    </citation>
    <scope>NUCLEOTIDE SEQUENCE [LARGE SCALE GENOMIC DNA]</scope>
    <source>
        <strain evidence="4 5">ATCC 43942</strain>
    </source>
</reference>
<dbReference type="UniPathway" id="UPA00094"/>
<dbReference type="InterPro" id="IPR001249">
    <property type="entry name" value="AcCoA_biotinCC"/>
</dbReference>
<proteinExistence type="predicted"/>
<dbReference type="GO" id="GO:0006633">
    <property type="term" value="P:fatty acid biosynthetic process"/>
    <property type="evidence" value="ECO:0007669"/>
    <property type="project" value="UniProtKB-UniPathway"/>
</dbReference>
<dbReference type="GO" id="GO:0009317">
    <property type="term" value="C:acetyl-CoA carboxylase complex"/>
    <property type="evidence" value="ECO:0007669"/>
    <property type="project" value="InterPro"/>
</dbReference>
<name>A0A1Z2SLS4_VIBGA</name>
<comment type="function">
    <text evidence="1 2">This protein is a component of the acetyl coenzyme A carboxylase complex; first, biotin carboxylase catalyzes the carboxylation of the carrier protein and then the transcarboxylase transfers the carboxyl group to form malonyl-CoA.</text>
</comment>
<organism evidence="4 5">
    <name type="scientific">Vibrio gazogenes</name>
    <dbReference type="NCBI Taxonomy" id="687"/>
    <lineage>
        <taxon>Bacteria</taxon>
        <taxon>Pseudomonadati</taxon>
        <taxon>Pseudomonadota</taxon>
        <taxon>Gammaproteobacteria</taxon>
        <taxon>Vibrionales</taxon>
        <taxon>Vibrionaceae</taxon>
        <taxon>Vibrio</taxon>
    </lineage>
</organism>
<dbReference type="OrthoDB" id="5297413at2"/>
<dbReference type="InterPro" id="IPR000089">
    <property type="entry name" value="Biotin_lipoyl"/>
</dbReference>
<feature type="domain" description="Lipoyl-binding" evidence="3">
    <location>
        <begin position="5"/>
        <end position="79"/>
    </location>
</feature>
<keyword evidence="2" id="KW-0275">Fatty acid biosynthesis</keyword>
<sequence length="83" mass="9122">MTSTHQIISPLPGIFYRRPAPDVAEFVAEGCEVHNGEVIGLIEVMKQFSEVTADVDGILTAFYIENEDFIEPGQVIASIETPK</sequence>
<evidence type="ECO:0000259" key="3">
    <source>
        <dbReference type="Pfam" id="PF00364"/>
    </source>
</evidence>
<evidence type="ECO:0000256" key="2">
    <source>
        <dbReference type="RuleBase" id="RU364072"/>
    </source>
</evidence>
<dbReference type="EMBL" id="CP018836">
    <property type="protein sequence ID" value="ASA58089.1"/>
    <property type="molecule type" value="Genomic_DNA"/>
</dbReference>
<keyword evidence="2" id="KW-0092">Biotin</keyword>
<protein>
    <recommendedName>
        <fullName evidence="2">Biotin carboxyl carrier protein of acetyl-CoA carboxylase</fullName>
    </recommendedName>
</protein>
<comment type="pathway">
    <text evidence="2">Lipid metabolism; fatty acid biosynthesis.</text>
</comment>
<accession>A0A1Z2SLS4</accession>
<dbReference type="GO" id="GO:0003989">
    <property type="term" value="F:acetyl-CoA carboxylase activity"/>
    <property type="evidence" value="ECO:0007669"/>
    <property type="project" value="InterPro"/>
</dbReference>
<dbReference type="RefSeq" id="WP_088135177.1">
    <property type="nucleotide sequence ID" value="NZ_CP018836.1"/>
</dbReference>
<evidence type="ECO:0000313" key="5">
    <source>
        <dbReference type="Proteomes" id="UP000196708"/>
    </source>
</evidence>
<dbReference type="CDD" id="cd06850">
    <property type="entry name" value="biotinyl_domain"/>
    <property type="match status" value="1"/>
</dbReference>
<dbReference type="NCBIfam" id="NF005457">
    <property type="entry name" value="PRK07051.1"/>
    <property type="match status" value="1"/>
</dbReference>
<dbReference type="InterPro" id="IPR011053">
    <property type="entry name" value="Single_hybrid_motif"/>
</dbReference>
<dbReference type="Proteomes" id="UP000196708">
    <property type="component" value="Chromosome 2"/>
</dbReference>
<dbReference type="SUPFAM" id="SSF51230">
    <property type="entry name" value="Single hybrid motif"/>
    <property type="match status" value="1"/>
</dbReference>
<keyword evidence="2" id="KW-0444">Lipid biosynthesis</keyword>
<dbReference type="PRINTS" id="PR01071">
    <property type="entry name" value="ACOABIOTINCC"/>
</dbReference>
<keyword evidence="2" id="KW-0443">Lipid metabolism</keyword>
<evidence type="ECO:0000313" key="4">
    <source>
        <dbReference type="EMBL" id="ASA58089.1"/>
    </source>
</evidence>
<keyword evidence="2" id="KW-0276">Fatty acid metabolism</keyword>
<dbReference type="Gene3D" id="2.40.50.100">
    <property type="match status" value="1"/>
</dbReference>